<dbReference type="InterPro" id="IPR038731">
    <property type="entry name" value="RgtA/B/C-like"/>
</dbReference>
<organism evidence="10 11">
    <name type="scientific">Haloarcula saliterrae</name>
    <dbReference type="NCBI Taxonomy" id="2950534"/>
    <lineage>
        <taxon>Archaea</taxon>
        <taxon>Methanobacteriati</taxon>
        <taxon>Methanobacteriota</taxon>
        <taxon>Stenosarchaea group</taxon>
        <taxon>Halobacteria</taxon>
        <taxon>Halobacteriales</taxon>
        <taxon>Haloarculaceae</taxon>
        <taxon>Haloarcula</taxon>
    </lineage>
</organism>
<dbReference type="InterPro" id="IPR050297">
    <property type="entry name" value="LipidA_mod_glycosyltrf_83"/>
</dbReference>
<reference evidence="10 11" key="1">
    <citation type="submission" date="2022-06" db="EMBL/GenBank/DDBJ databases">
        <title>Haloarcula sp. a new haloarchaeum isolate from saline soil.</title>
        <authorList>
            <person name="Strakova D."/>
            <person name="Galisteo C."/>
            <person name="Sanchez-Porro C."/>
            <person name="Ventosa A."/>
        </authorList>
    </citation>
    <scope>NUCLEOTIDE SEQUENCE [LARGE SCALE GENOMIC DNA]</scope>
    <source>
        <strain evidence="10 11">S1CR25-12</strain>
    </source>
</reference>
<evidence type="ECO:0000313" key="11">
    <source>
        <dbReference type="Proteomes" id="UP001259659"/>
    </source>
</evidence>
<comment type="caution">
    <text evidence="10">The sequence shown here is derived from an EMBL/GenBank/DDBJ whole genome shotgun (WGS) entry which is preliminary data.</text>
</comment>
<feature type="transmembrane region" description="Helical" evidence="8">
    <location>
        <begin position="140"/>
        <end position="159"/>
    </location>
</feature>
<evidence type="ECO:0000256" key="5">
    <source>
        <dbReference type="ARBA" id="ARBA00022692"/>
    </source>
</evidence>
<sequence length="220" mass="24374">MFPYALLIFVGFAIYLYIIAVIQPTLSYWDASWYANSARHMINGGYWVIPHLHYDDAVFQPFVEKPPLGMWIQAVSMSIFGVSTFAARLPSVLAGVGIALLTFDLGRRWFNWETGITAGLLFYVQPLIFRRGHSMWTADIEMLFLFFGVAFVYAVLRAVEDAPRWFYVAGIAAGSAVLTKGVAAGVFLVILVPVAVRYRQTLTTREAVLGAVASFVIGGS</sequence>
<feature type="transmembrane region" description="Helical" evidence="8">
    <location>
        <begin position="6"/>
        <end position="29"/>
    </location>
</feature>
<keyword evidence="7 8" id="KW-0472">Membrane</keyword>
<dbReference type="Proteomes" id="UP001259659">
    <property type="component" value="Unassembled WGS sequence"/>
</dbReference>
<evidence type="ECO:0000256" key="6">
    <source>
        <dbReference type="ARBA" id="ARBA00022989"/>
    </source>
</evidence>
<keyword evidence="2" id="KW-1003">Cell membrane</keyword>
<dbReference type="EMBL" id="JAMQON010000002">
    <property type="protein sequence ID" value="MDS0259776.1"/>
    <property type="molecule type" value="Genomic_DNA"/>
</dbReference>
<keyword evidence="3 10" id="KW-0328">Glycosyltransferase</keyword>
<dbReference type="GO" id="GO:0016757">
    <property type="term" value="F:glycosyltransferase activity"/>
    <property type="evidence" value="ECO:0007669"/>
    <property type="project" value="UniProtKB-KW"/>
</dbReference>
<dbReference type="Pfam" id="PF13231">
    <property type="entry name" value="PMT_2"/>
    <property type="match status" value="1"/>
</dbReference>
<gene>
    <name evidence="10" type="ORF">NDI56_10275</name>
</gene>
<keyword evidence="6 8" id="KW-1133">Transmembrane helix</keyword>
<evidence type="ECO:0000256" key="1">
    <source>
        <dbReference type="ARBA" id="ARBA00004651"/>
    </source>
</evidence>
<dbReference type="PANTHER" id="PTHR33908:SF11">
    <property type="entry name" value="MEMBRANE PROTEIN"/>
    <property type="match status" value="1"/>
</dbReference>
<evidence type="ECO:0000256" key="2">
    <source>
        <dbReference type="ARBA" id="ARBA00022475"/>
    </source>
</evidence>
<evidence type="ECO:0000259" key="9">
    <source>
        <dbReference type="Pfam" id="PF13231"/>
    </source>
</evidence>
<proteinExistence type="predicted"/>
<feature type="transmembrane region" description="Helical" evidence="8">
    <location>
        <begin position="165"/>
        <end position="196"/>
    </location>
</feature>
<evidence type="ECO:0000313" key="10">
    <source>
        <dbReference type="EMBL" id="MDS0259776.1"/>
    </source>
</evidence>
<evidence type="ECO:0000256" key="4">
    <source>
        <dbReference type="ARBA" id="ARBA00022679"/>
    </source>
</evidence>
<evidence type="ECO:0000256" key="7">
    <source>
        <dbReference type="ARBA" id="ARBA00023136"/>
    </source>
</evidence>
<dbReference type="PANTHER" id="PTHR33908">
    <property type="entry name" value="MANNOSYLTRANSFERASE YKCB-RELATED"/>
    <property type="match status" value="1"/>
</dbReference>
<evidence type="ECO:0000256" key="3">
    <source>
        <dbReference type="ARBA" id="ARBA00022676"/>
    </source>
</evidence>
<comment type="subcellular location">
    <subcellularLocation>
        <location evidence="1">Cell membrane</location>
        <topology evidence="1">Multi-pass membrane protein</topology>
    </subcellularLocation>
</comment>
<name>A0ABU2FDI1_9EURY</name>
<keyword evidence="11" id="KW-1185">Reference proteome</keyword>
<dbReference type="RefSeq" id="WP_310919419.1">
    <property type="nucleotide sequence ID" value="NZ_JAMQON010000002.1"/>
</dbReference>
<keyword evidence="5 8" id="KW-0812">Transmembrane</keyword>
<feature type="domain" description="Glycosyltransferase RgtA/B/C/D-like" evidence="9">
    <location>
        <begin position="65"/>
        <end position="217"/>
    </location>
</feature>
<accession>A0ABU2FDI1</accession>
<dbReference type="EC" id="2.4.-.-" evidence="10"/>
<protein>
    <submittedName>
        <fullName evidence="10">Glycosyltransferase family 39 protein</fullName>
        <ecNumber evidence="10">2.4.-.-</ecNumber>
    </submittedName>
</protein>
<feature type="transmembrane region" description="Helical" evidence="8">
    <location>
        <begin position="79"/>
        <end position="103"/>
    </location>
</feature>
<evidence type="ECO:0000256" key="8">
    <source>
        <dbReference type="SAM" id="Phobius"/>
    </source>
</evidence>
<keyword evidence="4 10" id="KW-0808">Transferase</keyword>